<dbReference type="Gene3D" id="2.40.240.50">
    <property type="entry name" value="Barwin-like endoglucanases"/>
    <property type="match status" value="1"/>
</dbReference>
<sequence>MVHHTISTSRASASRASSRISSMRASLRWAASAIVGTLAACGSVPLPPPDEAPVAPTVPTLPSAPAAVTPPLPPADAAPLPPALASGKSRWQPVRWSELPGFDADALHEAWNAWLKSCERPAAPWEALCPQVRRLSIATPEEQRAWMQQALQPYRVEPAPAQGTAEGLLTAYYEPVLQARRQPSATHTVPLYRPPAGLGQRKPWFSRQEMETSPQARAQLRGREIAWLADPLDALVLQIQGSGRLRITEPDGSVRTVRLAYAATNDHPYRSVGSWLQQRGQLRDVSWPGIKAWAQANPQRVNEMLWSNPRTVFFREEPLPELDAALGPRGAQGVALTPGRSIAVDKESIPYGTPVWLASPGPQLPLQRLVLAQDTGSAIVGAVRADYFVGWGEEAGDLAGRLKQPLRLWVLWPRAGG</sequence>
<dbReference type="GO" id="GO:0008933">
    <property type="term" value="F:peptidoglycan lytic transglycosylase activity"/>
    <property type="evidence" value="ECO:0007669"/>
    <property type="project" value="TreeGrafter"/>
</dbReference>
<evidence type="ECO:0000256" key="6">
    <source>
        <dbReference type="SAM" id="MobiDB-lite"/>
    </source>
</evidence>
<dbReference type="InterPro" id="IPR026044">
    <property type="entry name" value="MltA"/>
</dbReference>
<keyword evidence="8" id="KW-0378">Hydrolase</keyword>
<dbReference type="HOGENOM" id="CLU_037751_0_0_4"/>
<dbReference type="SUPFAM" id="SSF50685">
    <property type="entry name" value="Barwin-like endoglucanases"/>
    <property type="match status" value="1"/>
</dbReference>
<dbReference type="GO" id="GO:0019867">
    <property type="term" value="C:outer membrane"/>
    <property type="evidence" value="ECO:0007669"/>
    <property type="project" value="InterPro"/>
</dbReference>
<dbReference type="eggNOG" id="COG2821">
    <property type="taxonomic scope" value="Bacteria"/>
</dbReference>
<evidence type="ECO:0000256" key="2">
    <source>
        <dbReference type="ARBA" id="ARBA00012587"/>
    </source>
</evidence>
<evidence type="ECO:0000256" key="3">
    <source>
        <dbReference type="ARBA" id="ARBA00023239"/>
    </source>
</evidence>
<dbReference type="Pfam" id="PF03562">
    <property type="entry name" value="MltA"/>
    <property type="match status" value="1"/>
</dbReference>
<dbReference type="OrthoDB" id="9783686at2"/>
<evidence type="ECO:0000313" key="8">
    <source>
        <dbReference type="EMBL" id="AEG94818.1"/>
    </source>
</evidence>
<dbReference type="InterPro" id="IPR036908">
    <property type="entry name" value="RlpA-like_sf"/>
</dbReference>
<dbReference type="GO" id="GO:0009254">
    <property type="term" value="P:peptidoglycan turnover"/>
    <property type="evidence" value="ECO:0007669"/>
    <property type="project" value="InterPro"/>
</dbReference>
<dbReference type="Proteomes" id="UP000008385">
    <property type="component" value="Chromosome"/>
</dbReference>
<dbReference type="EC" id="4.2.2.n1" evidence="2"/>
<dbReference type="Gene3D" id="2.40.40.10">
    <property type="entry name" value="RlpA-like domain"/>
    <property type="match status" value="2"/>
</dbReference>
<dbReference type="InterPro" id="IPR005300">
    <property type="entry name" value="MltA_B"/>
</dbReference>
<keyword evidence="9" id="KW-1185">Reference proteome</keyword>
<comment type="catalytic activity">
    <reaction evidence="1">
        <text>Exolytic cleavage of the (1-&gt;4)-beta-glycosidic linkage between N-acetylmuramic acid (MurNAc) and N-acetylglucosamine (GlcNAc) residues in peptidoglycan, from either the reducing or the non-reducing ends of the peptidoglycan chains, with concomitant formation of a 1,6-anhydrobond in the MurNAc residue.</text>
        <dbReference type="EC" id="4.2.2.n1"/>
    </reaction>
</comment>
<dbReference type="SMART" id="SM00925">
    <property type="entry name" value="MltA"/>
    <property type="match status" value="1"/>
</dbReference>
<dbReference type="KEGG" id="rta:Rta_37020"/>
<dbReference type="CDD" id="cd14485">
    <property type="entry name" value="mltA_like_LT_A"/>
    <property type="match status" value="1"/>
</dbReference>
<dbReference type="PANTHER" id="PTHR30124">
    <property type="entry name" value="MEMBRANE-BOUND LYTIC MUREIN TRANSGLYCOSYLASE A"/>
    <property type="match status" value="1"/>
</dbReference>
<reference evidence="9" key="1">
    <citation type="submission" date="2006-01" db="EMBL/GenBank/DDBJ databases">
        <title>Genome of the cyst-dividing bacterium Ramlibacter tataouinensis.</title>
        <authorList>
            <person name="Barakat M."/>
            <person name="Ortet P."/>
            <person name="De Luca G."/>
            <person name="Jourlin-Castelli C."/>
            <person name="Ansaldi M."/>
            <person name="Py B."/>
            <person name="Fichant G."/>
            <person name="Coutinho P."/>
            <person name="Voulhoux R."/>
            <person name="Bastien O."/>
            <person name="Roy S."/>
            <person name="Marechal E."/>
            <person name="Henrissat B."/>
            <person name="Quentin Y."/>
            <person name="Noirot P."/>
            <person name="Filloux A."/>
            <person name="Mejean V."/>
            <person name="DuBow M."/>
            <person name="Barras F."/>
            <person name="Heulin T."/>
        </authorList>
    </citation>
    <scope>NUCLEOTIDE SEQUENCE [LARGE SCALE GENOMIC DNA]</scope>
    <source>
        <strain evidence="9">ATCC BAA-407 / DSM 14655 / LMG 21543 / TTB310</strain>
    </source>
</reference>
<dbReference type="Pfam" id="PF06725">
    <property type="entry name" value="3D"/>
    <property type="match status" value="1"/>
</dbReference>
<dbReference type="PATRIC" id="fig|365046.3.peg.3793"/>
<dbReference type="GO" id="GO:0071555">
    <property type="term" value="P:cell wall organization"/>
    <property type="evidence" value="ECO:0007669"/>
    <property type="project" value="UniProtKB-KW"/>
</dbReference>
<name>F5Y250_RAMTT</name>
<evidence type="ECO:0000256" key="5">
    <source>
        <dbReference type="ARBA" id="ARBA00030918"/>
    </source>
</evidence>
<accession>F5Y250</accession>
<feature type="domain" description="Lytic transglycosylase MltA" evidence="7">
    <location>
        <begin position="176"/>
        <end position="315"/>
    </location>
</feature>
<dbReference type="AlphaFoldDB" id="F5Y250"/>
<dbReference type="InterPro" id="IPR010611">
    <property type="entry name" value="3D_dom"/>
</dbReference>
<evidence type="ECO:0000313" key="9">
    <source>
        <dbReference type="Proteomes" id="UP000008385"/>
    </source>
</evidence>
<protein>
    <recommendedName>
        <fullName evidence="2">peptidoglycan lytic exotransglycosylase</fullName>
        <ecNumber evidence="2">4.2.2.n1</ecNumber>
    </recommendedName>
    <alternativeName>
        <fullName evidence="5">Murein hydrolase A</fullName>
    </alternativeName>
</protein>
<evidence type="ECO:0000256" key="4">
    <source>
        <dbReference type="ARBA" id="ARBA00023316"/>
    </source>
</evidence>
<dbReference type="PANTHER" id="PTHR30124:SF0">
    <property type="entry name" value="MEMBRANE-BOUND LYTIC MUREIN TRANSGLYCOSYLASE A"/>
    <property type="match status" value="1"/>
</dbReference>
<organism evidence="8 9">
    <name type="scientific">Ramlibacter tataouinensis (strain ATCC BAA-407 / DSM 14655 / LMG 21543 / TTB310)</name>
    <dbReference type="NCBI Taxonomy" id="365046"/>
    <lineage>
        <taxon>Bacteria</taxon>
        <taxon>Pseudomonadati</taxon>
        <taxon>Pseudomonadota</taxon>
        <taxon>Betaproteobacteria</taxon>
        <taxon>Burkholderiales</taxon>
        <taxon>Comamonadaceae</taxon>
        <taxon>Ramlibacter</taxon>
    </lineage>
</organism>
<dbReference type="GO" id="GO:0004553">
    <property type="term" value="F:hydrolase activity, hydrolyzing O-glycosyl compounds"/>
    <property type="evidence" value="ECO:0007669"/>
    <property type="project" value="InterPro"/>
</dbReference>
<gene>
    <name evidence="8" type="ordered locus">Rta_37020</name>
</gene>
<proteinExistence type="predicted"/>
<dbReference type="STRING" id="365046.Rta_37020"/>
<dbReference type="EMBL" id="CP000245">
    <property type="protein sequence ID" value="AEG94818.1"/>
    <property type="molecule type" value="Genomic_DNA"/>
</dbReference>
<dbReference type="PIRSF" id="PIRSF019422">
    <property type="entry name" value="MltA"/>
    <property type="match status" value="1"/>
</dbReference>
<evidence type="ECO:0000256" key="1">
    <source>
        <dbReference type="ARBA" id="ARBA00001420"/>
    </source>
</evidence>
<evidence type="ECO:0000259" key="7">
    <source>
        <dbReference type="SMART" id="SM00925"/>
    </source>
</evidence>
<feature type="region of interest" description="Disordered" evidence="6">
    <location>
        <begin position="65"/>
        <end position="84"/>
    </location>
</feature>
<keyword evidence="4" id="KW-0961">Cell wall biogenesis/degradation</keyword>
<dbReference type="GO" id="GO:0009253">
    <property type="term" value="P:peptidoglycan catabolic process"/>
    <property type="evidence" value="ECO:0007669"/>
    <property type="project" value="TreeGrafter"/>
</dbReference>
<keyword evidence="3" id="KW-0456">Lyase</keyword>
<reference evidence="8 9" key="2">
    <citation type="journal article" date="2011" name="PLoS ONE">
        <title>The Cyst-Dividing Bacterium Ramlibacter tataouinensis TTB310 Genome Reveals a Well-Stocked Toolbox for Adaptation to a Desert Environment.</title>
        <authorList>
            <person name="De Luca G."/>
            <person name="Barakat M."/>
            <person name="Ortet P."/>
            <person name="Fochesato S."/>
            <person name="Jourlin-Castelli C."/>
            <person name="Ansaldi M."/>
            <person name="Py B."/>
            <person name="Fichant G."/>
            <person name="Coutinho P.M."/>
            <person name="Voulhoux R."/>
            <person name="Bastien O."/>
            <person name="Marechal E."/>
            <person name="Henrissat B."/>
            <person name="Quentin Y."/>
            <person name="Noirot P."/>
            <person name="Filloux A."/>
            <person name="Mejean V."/>
            <person name="Dubow M.S."/>
            <person name="Barras F."/>
            <person name="Barbe V."/>
            <person name="Weissenbach J."/>
            <person name="Mihalcescu I."/>
            <person name="Vermeglio A."/>
            <person name="Achouak W."/>
            <person name="Heulin T."/>
        </authorList>
    </citation>
    <scope>NUCLEOTIDE SEQUENCE [LARGE SCALE GENOMIC DNA]</scope>
    <source>
        <strain evidence="9">ATCC BAA-407 / DSM 14655 / LMG 21543 / TTB310</strain>
    </source>
</reference>
<feature type="compositionally biased region" description="Pro residues" evidence="6">
    <location>
        <begin position="68"/>
        <end position="82"/>
    </location>
</feature>
<dbReference type="CDD" id="cd14668">
    <property type="entry name" value="mlta_B"/>
    <property type="match status" value="1"/>
</dbReference>